<evidence type="ECO:0000313" key="2">
    <source>
        <dbReference type="EMBL" id="QDP97908.1"/>
    </source>
</evidence>
<gene>
    <name evidence="2" type="ORF">FOE78_20140</name>
</gene>
<name>A0A516Q3B4_9ACTN</name>
<protein>
    <submittedName>
        <fullName evidence="2">Aldo/keto reductase</fullName>
    </submittedName>
</protein>
<dbReference type="InterPro" id="IPR036812">
    <property type="entry name" value="NAD(P)_OxRdtase_dom_sf"/>
</dbReference>
<dbReference type="Gene3D" id="3.20.20.100">
    <property type="entry name" value="NADP-dependent oxidoreductase domain"/>
    <property type="match status" value="1"/>
</dbReference>
<keyword evidence="3" id="KW-1185">Reference proteome</keyword>
<evidence type="ECO:0000259" key="1">
    <source>
        <dbReference type="Pfam" id="PF00248"/>
    </source>
</evidence>
<dbReference type="PANTHER" id="PTHR42686:SF1">
    <property type="entry name" value="GH17980P-RELATED"/>
    <property type="match status" value="1"/>
</dbReference>
<dbReference type="Proteomes" id="UP000319263">
    <property type="component" value="Chromosome"/>
</dbReference>
<dbReference type="AlphaFoldDB" id="A0A516Q3B4"/>
<dbReference type="RefSeq" id="WP_143987862.1">
    <property type="nucleotide sequence ID" value="NZ_CP041692.1"/>
</dbReference>
<dbReference type="CDD" id="cd19152">
    <property type="entry name" value="AKR_AKR15A"/>
    <property type="match status" value="1"/>
</dbReference>
<dbReference type="KEGG" id="mik:FOE78_20140"/>
<dbReference type="InterPro" id="IPR020471">
    <property type="entry name" value="AKR"/>
</dbReference>
<dbReference type="OrthoDB" id="9768851at2"/>
<proteinExistence type="predicted"/>
<dbReference type="GO" id="GO:0016491">
    <property type="term" value="F:oxidoreductase activity"/>
    <property type="evidence" value="ECO:0007669"/>
    <property type="project" value="InterPro"/>
</dbReference>
<dbReference type="Pfam" id="PF00248">
    <property type="entry name" value="Aldo_ket_red"/>
    <property type="match status" value="1"/>
</dbReference>
<organism evidence="2 3">
    <name type="scientific">Microlunatus elymi</name>
    <dbReference type="NCBI Taxonomy" id="2596828"/>
    <lineage>
        <taxon>Bacteria</taxon>
        <taxon>Bacillati</taxon>
        <taxon>Actinomycetota</taxon>
        <taxon>Actinomycetes</taxon>
        <taxon>Propionibacteriales</taxon>
        <taxon>Propionibacteriaceae</taxon>
        <taxon>Microlunatus</taxon>
    </lineage>
</organism>
<dbReference type="SUPFAM" id="SSF51430">
    <property type="entry name" value="NAD(P)-linked oxidoreductase"/>
    <property type="match status" value="1"/>
</dbReference>
<dbReference type="PANTHER" id="PTHR42686">
    <property type="entry name" value="GH17980P-RELATED"/>
    <property type="match status" value="1"/>
</dbReference>
<dbReference type="EMBL" id="CP041692">
    <property type="protein sequence ID" value="QDP97908.1"/>
    <property type="molecule type" value="Genomic_DNA"/>
</dbReference>
<reference evidence="2 3" key="1">
    <citation type="submission" date="2019-07" db="EMBL/GenBank/DDBJ databases">
        <title>Microlunatus dokdonensis sp. nov. isolated from the rhizospheric soil of the wild plant Elymus tsukushiensis.</title>
        <authorList>
            <person name="Ghim S.-Y."/>
            <person name="Hwang Y.-J."/>
            <person name="Son J.-S."/>
            <person name="Shin J.-H."/>
        </authorList>
    </citation>
    <scope>NUCLEOTIDE SEQUENCE [LARGE SCALE GENOMIC DNA]</scope>
    <source>
        <strain evidence="2 3">KUDC0627</strain>
    </source>
</reference>
<evidence type="ECO:0000313" key="3">
    <source>
        <dbReference type="Proteomes" id="UP000319263"/>
    </source>
</evidence>
<sequence length="326" mass="35166">MMNTRKLGGTGLEVTELGFGAAPIGNLYRAISDEQAIATVDAAWAGGIRYFDTAPHYGLGLSERRLGLALADRPRDEYVISTKVGRLLVPNPDPTGADSEGFDHADDLTRVRDYSAAGVRRSLEQSLERLGLDRIDIALVHDPEDHLQQAAEEALPALCELREQGVIGAVGLGMNFVDPLHWFVTREQSAYSLDVILVAGRWTLLDRTAGRLLDACAERGVSVLSAAPFNTGLLAHREPPTDGYFNYEPVTADVLATARRFAATAEEYGSRLPQAAMRFPLRHPAVAAVVAGMQSPAEVTANVELIADDLSGRAWQALEALPPQLS</sequence>
<dbReference type="InterPro" id="IPR023210">
    <property type="entry name" value="NADP_OxRdtase_dom"/>
</dbReference>
<feature type="domain" description="NADP-dependent oxidoreductase" evidence="1">
    <location>
        <begin position="16"/>
        <end position="320"/>
    </location>
</feature>
<accession>A0A516Q3B4</accession>
<dbReference type="GO" id="GO:0005829">
    <property type="term" value="C:cytosol"/>
    <property type="evidence" value="ECO:0007669"/>
    <property type="project" value="TreeGrafter"/>
</dbReference>